<evidence type="ECO:0000313" key="4">
    <source>
        <dbReference type="Proteomes" id="UP000325690"/>
    </source>
</evidence>
<protein>
    <recommendedName>
        <fullName evidence="5">PE-PGRS family protein</fullName>
    </recommendedName>
</protein>
<accession>A0A5N5V9I6</accession>
<evidence type="ECO:0008006" key="5">
    <source>
        <dbReference type="Google" id="ProtNLM"/>
    </source>
</evidence>
<evidence type="ECO:0000313" key="3">
    <source>
        <dbReference type="EMBL" id="KAB7758602.1"/>
    </source>
</evidence>
<comment type="caution">
    <text evidence="3">The sequence shown here is derived from an EMBL/GenBank/DDBJ whole genome shotgun (WGS) entry which is preliminary data.</text>
</comment>
<dbReference type="RefSeq" id="WP_003890725.1">
    <property type="nucleotide sequence ID" value="NZ_ANBO01000006.1"/>
</dbReference>
<name>A0A5N5V9I6_MYCPH</name>
<dbReference type="Proteomes" id="UP000325690">
    <property type="component" value="Unassembled WGS sequence"/>
</dbReference>
<feature type="signal peptide" evidence="2">
    <location>
        <begin position="1"/>
        <end position="22"/>
    </location>
</feature>
<dbReference type="GeneID" id="74303458"/>
<gene>
    <name evidence="3" type="ORF">MPHL21000_06120</name>
</gene>
<dbReference type="AlphaFoldDB" id="A0A5N5V9I6"/>
<evidence type="ECO:0000256" key="1">
    <source>
        <dbReference type="SAM" id="MobiDB-lite"/>
    </source>
</evidence>
<dbReference type="EMBL" id="ANBP01000005">
    <property type="protein sequence ID" value="KAB7758602.1"/>
    <property type="molecule type" value="Genomic_DNA"/>
</dbReference>
<sequence length="490" mass="49197">MYVASRSYLAAGAALVSAGAIAVSPIAPPVPDVALPTVDASSSAFALSAAVNPIEEWVRVIETSLANVNTVGQKWLADPVPLLRQVLANQLYMATNFPAVAQALVARLGELSPSDPTGVPAMFKQFVVNQLEGIQIFADTIRSVIDELGAVMNPDDPLGVPATVRLMMDQIAAGEFAQAVTTFASLGVIVGLPVMMAGFPIAGVLAQPFKDLANIVDPTGVASAPLLNIAKLIERVPSVLPSVVLNGLLGPVNAAALATATVLEDLVGAVRGADLGALVGAVINAPARIVDAFLNGVMAPGDFPMAGLIGGPYGMSAIGSVMDAIKSLAQAIKMPGITVSARQGAASVTGPETAPESTLSSDVDIVTVAVTTDDGAGTVKNASVTEEEPAAEVPVPATEPDAESTETVPADDLPDPESLDPVPTDSAEDAGLGLVRDSLKAEPGETGMDAEESDGDPSGANGAEGTDGDDAPSGDDESPAGGSESGGDES</sequence>
<feature type="chain" id="PRO_5038864760" description="PE-PGRS family protein" evidence="2">
    <location>
        <begin position="23"/>
        <end position="490"/>
    </location>
</feature>
<keyword evidence="4" id="KW-1185">Reference proteome</keyword>
<keyword evidence="2" id="KW-0732">Signal</keyword>
<evidence type="ECO:0000256" key="2">
    <source>
        <dbReference type="SAM" id="SignalP"/>
    </source>
</evidence>
<organism evidence="3 4">
    <name type="scientific">Mycolicibacterium phlei DSM 43239 = CCUG 21000</name>
    <dbReference type="NCBI Taxonomy" id="1226750"/>
    <lineage>
        <taxon>Bacteria</taxon>
        <taxon>Bacillati</taxon>
        <taxon>Actinomycetota</taxon>
        <taxon>Actinomycetes</taxon>
        <taxon>Mycobacteriales</taxon>
        <taxon>Mycobacteriaceae</taxon>
        <taxon>Mycolicibacterium</taxon>
    </lineage>
</organism>
<feature type="compositionally biased region" description="Acidic residues" evidence="1">
    <location>
        <begin position="466"/>
        <end position="478"/>
    </location>
</feature>
<reference evidence="3 4" key="1">
    <citation type="submission" date="2012-10" db="EMBL/GenBank/DDBJ databases">
        <title>The draft sequence of the Mycobacterium pheli genome.</title>
        <authorList>
            <person name="Pettersson B.M.F."/>
            <person name="Das S."/>
            <person name="Dasgupta S."/>
            <person name="Bhattacharya A."/>
            <person name="Kirsebom L.A."/>
        </authorList>
    </citation>
    <scope>NUCLEOTIDE SEQUENCE [LARGE SCALE GENOMIC DNA]</scope>
    <source>
        <strain evidence="3 4">CCUG 21000</strain>
    </source>
</reference>
<proteinExistence type="predicted"/>
<feature type="region of interest" description="Disordered" evidence="1">
    <location>
        <begin position="377"/>
        <end position="490"/>
    </location>
</feature>